<evidence type="ECO:0000313" key="8">
    <source>
        <dbReference type="Proteomes" id="UP000614047"/>
    </source>
</evidence>
<dbReference type="GO" id="GO:0003700">
    <property type="term" value="F:DNA-binding transcription factor activity"/>
    <property type="evidence" value="ECO:0007669"/>
    <property type="project" value="TreeGrafter"/>
</dbReference>
<reference evidence="7" key="1">
    <citation type="submission" date="2020-11" db="EMBL/GenBank/DDBJ databases">
        <title>Sequencing the genomes of 1000 actinobacteria strains.</title>
        <authorList>
            <person name="Klenk H.-P."/>
        </authorList>
    </citation>
    <scope>NUCLEOTIDE SEQUENCE</scope>
    <source>
        <strain evidence="7">DSM 43175</strain>
    </source>
</reference>
<gene>
    <name evidence="7" type="ORF">IW256_003746</name>
</gene>
<evidence type="ECO:0000256" key="4">
    <source>
        <dbReference type="ARBA" id="ARBA00023163"/>
    </source>
</evidence>
<keyword evidence="4" id="KW-0804">Transcription</keyword>
<dbReference type="PROSITE" id="PS50977">
    <property type="entry name" value="HTH_TETR_2"/>
    <property type="match status" value="1"/>
</dbReference>
<organism evidence="7 8">
    <name type="scientific">Actinomadura viridis</name>
    <dbReference type="NCBI Taxonomy" id="58110"/>
    <lineage>
        <taxon>Bacteria</taxon>
        <taxon>Bacillati</taxon>
        <taxon>Actinomycetota</taxon>
        <taxon>Actinomycetes</taxon>
        <taxon>Streptosporangiales</taxon>
        <taxon>Thermomonosporaceae</taxon>
        <taxon>Actinomadura</taxon>
    </lineage>
</organism>
<evidence type="ECO:0000259" key="6">
    <source>
        <dbReference type="PROSITE" id="PS50977"/>
    </source>
</evidence>
<dbReference type="RefSeq" id="WP_307828943.1">
    <property type="nucleotide sequence ID" value="NZ_BAABES010000010.1"/>
</dbReference>
<evidence type="ECO:0000256" key="3">
    <source>
        <dbReference type="ARBA" id="ARBA00023125"/>
    </source>
</evidence>
<dbReference type="Pfam" id="PF13977">
    <property type="entry name" value="TetR_C_6"/>
    <property type="match status" value="1"/>
</dbReference>
<dbReference type="PANTHER" id="PTHR30055:SF234">
    <property type="entry name" value="HTH-TYPE TRANSCRIPTIONAL REGULATOR BETI"/>
    <property type="match status" value="1"/>
</dbReference>
<evidence type="ECO:0000313" key="7">
    <source>
        <dbReference type="EMBL" id="MBG6089633.1"/>
    </source>
</evidence>
<dbReference type="Gene3D" id="1.10.357.10">
    <property type="entry name" value="Tetracycline Repressor, domain 2"/>
    <property type="match status" value="1"/>
</dbReference>
<name>A0A931DN22_9ACTN</name>
<dbReference type="InterPro" id="IPR036271">
    <property type="entry name" value="Tet_transcr_reg_TetR-rel_C_sf"/>
</dbReference>
<dbReference type="SUPFAM" id="SSF48498">
    <property type="entry name" value="Tetracyclin repressor-like, C-terminal domain"/>
    <property type="match status" value="1"/>
</dbReference>
<comment type="caution">
    <text evidence="7">The sequence shown here is derived from an EMBL/GenBank/DDBJ whole genome shotgun (WGS) entry which is preliminary data.</text>
</comment>
<sequence>MPKLADRDARHTQIMEALLRVAGSQGLHAVTMRSVAAEANVSLRLVQYYFQTKEKLLLAALDHLAERKRERIAARVNAATDPDDPRTVIEAVLIEALPSDEDSRTFHLVYTAYAVLAAADPALAVRPFLQAPDAMERFLTDQLQRAQRNRALDARVAPQTEATLLLAMSAGLGTSVLLGQRTTDDATAVIRYHLDRLALQHSPT</sequence>
<feature type="domain" description="HTH tetR-type" evidence="6">
    <location>
        <begin position="8"/>
        <end position="68"/>
    </location>
</feature>
<evidence type="ECO:0000256" key="1">
    <source>
        <dbReference type="ARBA" id="ARBA00022491"/>
    </source>
</evidence>
<dbReference type="InterPro" id="IPR039538">
    <property type="entry name" value="BetI_C"/>
</dbReference>
<keyword evidence="1" id="KW-0678">Repressor</keyword>
<dbReference type="SUPFAM" id="SSF46689">
    <property type="entry name" value="Homeodomain-like"/>
    <property type="match status" value="1"/>
</dbReference>
<accession>A0A931DN22</accession>
<dbReference type="InterPro" id="IPR050109">
    <property type="entry name" value="HTH-type_TetR-like_transc_reg"/>
</dbReference>
<keyword evidence="3 5" id="KW-0238">DNA-binding</keyword>
<dbReference type="InterPro" id="IPR001647">
    <property type="entry name" value="HTH_TetR"/>
</dbReference>
<evidence type="ECO:0000256" key="5">
    <source>
        <dbReference type="PROSITE-ProRule" id="PRU00335"/>
    </source>
</evidence>
<feature type="DNA-binding region" description="H-T-H motif" evidence="5">
    <location>
        <begin position="31"/>
        <end position="50"/>
    </location>
</feature>
<dbReference type="GO" id="GO:0000976">
    <property type="term" value="F:transcription cis-regulatory region binding"/>
    <property type="evidence" value="ECO:0007669"/>
    <property type="project" value="TreeGrafter"/>
</dbReference>
<proteinExistence type="predicted"/>
<dbReference type="Proteomes" id="UP000614047">
    <property type="component" value="Unassembled WGS sequence"/>
</dbReference>
<dbReference type="PANTHER" id="PTHR30055">
    <property type="entry name" value="HTH-TYPE TRANSCRIPTIONAL REGULATOR RUTR"/>
    <property type="match status" value="1"/>
</dbReference>
<keyword evidence="2" id="KW-0805">Transcription regulation</keyword>
<evidence type="ECO:0000256" key="2">
    <source>
        <dbReference type="ARBA" id="ARBA00023015"/>
    </source>
</evidence>
<protein>
    <submittedName>
        <fullName evidence="7">AcrR family transcriptional regulator</fullName>
    </submittedName>
</protein>
<keyword evidence="8" id="KW-1185">Reference proteome</keyword>
<dbReference type="AlphaFoldDB" id="A0A931DN22"/>
<dbReference type="EMBL" id="JADOUA010000001">
    <property type="protein sequence ID" value="MBG6089633.1"/>
    <property type="molecule type" value="Genomic_DNA"/>
</dbReference>
<dbReference type="InterPro" id="IPR009057">
    <property type="entry name" value="Homeodomain-like_sf"/>
</dbReference>
<dbReference type="Pfam" id="PF00440">
    <property type="entry name" value="TetR_N"/>
    <property type="match status" value="1"/>
</dbReference>